<accession>A0ABU3BQX5</accession>
<evidence type="ECO:0000256" key="2">
    <source>
        <dbReference type="ARBA" id="ARBA00022679"/>
    </source>
</evidence>
<keyword evidence="4 8" id="KW-0547">Nucleotide-binding</keyword>
<protein>
    <recommendedName>
        <fullName evidence="8">Thymidylate kinase</fullName>
        <ecNumber evidence="8">2.7.4.9</ecNumber>
    </recommendedName>
    <alternativeName>
        <fullName evidence="8">dTMP kinase</fullName>
    </alternativeName>
</protein>
<evidence type="ECO:0000259" key="9">
    <source>
        <dbReference type="Pfam" id="PF02223"/>
    </source>
</evidence>
<feature type="domain" description="Thymidylate kinase-like" evidence="9">
    <location>
        <begin position="9"/>
        <end position="196"/>
    </location>
</feature>
<sequence>MSQPLFISFEGIDGSGKSTQAKLLAGELRRLQYDVVEVREPGGTPLGEDLRGIVLDSTRTVSPRTELLLFSAARSHLVDTVIKPALSRGAIVIADRFADSSTAYQGGGRSLKEFEWFETFNDFVVAGRQPDRTYFIDVTPQQAKNRRDEGGSDRIEKEDIPFYKRVRDAYFRLYESNPDRIIRLDGAATAEAIRQNVLDDILGLLNPNRVQSNK</sequence>
<evidence type="ECO:0000256" key="4">
    <source>
        <dbReference type="ARBA" id="ARBA00022741"/>
    </source>
</evidence>
<dbReference type="CDD" id="cd01672">
    <property type="entry name" value="TMPK"/>
    <property type="match status" value="1"/>
</dbReference>
<dbReference type="SUPFAM" id="SSF52540">
    <property type="entry name" value="P-loop containing nucleoside triphosphate hydrolases"/>
    <property type="match status" value="1"/>
</dbReference>
<keyword evidence="11" id="KW-1185">Reference proteome</keyword>
<keyword evidence="2 8" id="KW-0808">Transferase</keyword>
<comment type="similarity">
    <text evidence="1 8">Belongs to the thymidylate kinase family.</text>
</comment>
<evidence type="ECO:0000313" key="10">
    <source>
        <dbReference type="EMBL" id="MDT0631695.1"/>
    </source>
</evidence>
<keyword evidence="6 8" id="KW-0067">ATP-binding</keyword>
<dbReference type="HAMAP" id="MF_00165">
    <property type="entry name" value="Thymidylate_kinase"/>
    <property type="match status" value="1"/>
</dbReference>
<dbReference type="InterPro" id="IPR027417">
    <property type="entry name" value="P-loop_NTPase"/>
</dbReference>
<dbReference type="Gene3D" id="3.40.50.300">
    <property type="entry name" value="P-loop containing nucleotide triphosphate hydrolases"/>
    <property type="match status" value="1"/>
</dbReference>
<comment type="catalytic activity">
    <reaction evidence="7 8">
        <text>dTMP + ATP = dTDP + ADP</text>
        <dbReference type="Rhea" id="RHEA:13517"/>
        <dbReference type="ChEBI" id="CHEBI:30616"/>
        <dbReference type="ChEBI" id="CHEBI:58369"/>
        <dbReference type="ChEBI" id="CHEBI:63528"/>
        <dbReference type="ChEBI" id="CHEBI:456216"/>
        <dbReference type="EC" id="2.7.4.9"/>
    </reaction>
</comment>
<feature type="binding site" evidence="8">
    <location>
        <begin position="11"/>
        <end position="18"/>
    </location>
    <ligand>
        <name>ATP</name>
        <dbReference type="ChEBI" id="CHEBI:30616"/>
    </ligand>
</feature>
<evidence type="ECO:0000256" key="6">
    <source>
        <dbReference type="ARBA" id="ARBA00022840"/>
    </source>
</evidence>
<keyword evidence="3 8" id="KW-0545">Nucleotide biosynthesis</keyword>
<evidence type="ECO:0000256" key="3">
    <source>
        <dbReference type="ARBA" id="ARBA00022727"/>
    </source>
</evidence>
<dbReference type="Pfam" id="PF02223">
    <property type="entry name" value="Thymidylate_kin"/>
    <property type="match status" value="1"/>
</dbReference>
<dbReference type="PANTHER" id="PTHR10344:SF4">
    <property type="entry name" value="UMP-CMP KINASE 2, MITOCHONDRIAL"/>
    <property type="match status" value="1"/>
</dbReference>
<proteinExistence type="inferred from homology"/>
<evidence type="ECO:0000256" key="1">
    <source>
        <dbReference type="ARBA" id="ARBA00009776"/>
    </source>
</evidence>
<dbReference type="EC" id="2.7.4.9" evidence="8"/>
<name>A0ABU3BQX5_9BACT</name>
<evidence type="ECO:0000256" key="7">
    <source>
        <dbReference type="ARBA" id="ARBA00048743"/>
    </source>
</evidence>
<keyword evidence="5 8" id="KW-0418">Kinase</keyword>
<comment type="function">
    <text evidence="8">Phosphorylation of dTMP to form dTDP in both de novo and salvage pathways of dTTP synthesis.</text>
</comment>
<evidence type="ECO:0000256" key="8">
    <source>
        <dbReference type="HAMAP-Rule" id="MF_00165"/>
    </source>
</evidence>
<organism evidence="10 11">
    <name type="scientific">Rubrivirga litoralis</name>
    <dbReference type="NCBI Taxonomy" id="3075598"/>
    <lineage>
        <taxon>Bacteria</taxon>
        <taxon>Pseudomonadati</taxon>
        <taxon>Rhodothermota</taxon>
        <taxon>Rhodothermia</taxon>
        <taxon>Rhodothermales</taxon>
        <taxon>Rubricoccaceae</taxon>
        <taxon>Rubrivirga</taxon>
    </lineage>
</organism>
<dbReference type="PANTHER" id="PTHR10344">
    <property type="entry name" value="THYMIDYLATE KINASE"/>
    <property type="match status" value="1"/>
</dbReference>
<dbReference type="NCBIfam" id="TIGR00041">
    <property type="entry name" value="DTMP_kinase"/>
    <property type="match status" value="1"/>
</dbReference>
<evidence type="ECO:0000313" key="11">
    <source>
        <dbReference type="Proteomes" id="UP001267426"/>
    </source>
</evidence>
<dbReference type="RefSeq" id="WP_311663036.1">
    <property type="nucleotide sequence ID" value="NZ_JAVRHT010000015.1"/>
</dbReference>
<evidence type="ECO:0000256" key="5">
    <source>
        <dbReference type="ARBA" id="ARBA00022777"/>
    </source>
</evidence>
<gene>
    <name evidence="8 10" type="primary">tmk</name>
    <name evidence="10" type="ORF">RM540_08050</name>
</gene>
<comment type="caution">
    <text evidence="10">The sequence shown here is derived from an EMBL/GenBank/DDBJ whole genome shotgun (WGS) entry which is preliminary data.</text>
</comment>
<dbReference type="Proteomes" id="UP001267426">
    <property type="component" value="Unassembled WGS sequence"/>
</dbReference>
<dbReference type="GO" id="GO:0004798">
    <property type="term" value="F:dTMP kinase activity"/>
    <property type="evidence" value="ECO:0007669"/>
    <property type="project" value="UniProtKB-EC"/>
</dbReference>
<reference evidence="10 11" key="1">
    <citation type="submission" date="2023-09" db="EMBL/GenBank/DDBJ databases">
        <authorList>
            <person name="Rey-Velasco X."/>
        </authorList>
    </citation>
    <scope>NUCLEOTIDE SEQUENCE [LARGE SCALE GENOMIC DNA]</scope>
    <source>
        <strain evidence="10 11">F394</strain>
    </source>
</reference>
<dbReference type="InterPro" id="IPR039430">
    <property type="entry name" value="Thymidylate_kin-like_dom"/>
</dbReference>
<dbReference type="InterPro" id="IPR018094">
    <property type="entry name" value="Thymidylate_kinase"/>
</dbReference>
<dbReference type="EMBL" id="JAVRHT010000015">
    <property type="protein sequence ID" value="MDT0631695.1"/>
    <property type="molecule type" value="Genomic_DNA"/>
</dbReference>